<evidence type="ECO:0000313" key="2">
    <source>
        <dbReference type="EMBL" id="VAW00826.1"/>
    </source>
</evidence>
<dbReference type="InterPro" id="IPR007428">
    <property type="entry name" value="MlaA"/>
</dbReference>
<dbReference type="Pfam" id="PF04333">
    <property type="entry name" value="MlaA"/>
    <property type="match status" value="1"/>
</dbReference>
<reference evidence="2" key="1">
    <citation type="submission" date="2018-06" db="EMBL/GenBank/DDBJ databases">
        <authorList>
            <person name="Zhirakovskaya E."/>
        </authorList>
    </citation>
    <scope>NUCLEOTIDE SEQUENCE</scope>
</reference>
<protein>
    <submittedName>
        <fullName evidence="2">Outer-membrane-phospholipid-binding lipoprotein MlaA</fullName>
    </submittedName>
</protein>
<proteinExistence type="predicted"/>
<dbReference type="PANTHER" id="PTHR30035:SF3">
    <property type="entry name" value="INTERMEMBRANE PHOSPHOLIPID TRANSPORT SYSTEM LIPOPROTEIN MLAA"/>
    <property type="match status" value="1"/>
</dbReference>
<keyword evidence="2" id="KW-0449">Lipoprotein</keyword>
<dbReference type="PRINTS" id="PR01805">
    <property type="entry name" value="VACJLIPOPROT"/>
</dbReference>
<gene>
    <name evidence="2" type="ORF">MNBD_ALPHA08-659</name>
</gene>
<accession>A0A3B0T1J4</accession>
<dbReference type="EMBL" id="UOEC01000180">
    <property type="protein sequence ID" value="VAW00826.1"/>
    <property type="molecule type" value="Genomic_DNA"/>
</dbReference>
<organism evidence="2">
    <name type="scientific">hydrothermal vent metagenome</name>
    <dbReference type="NCBI Taxonomy" id="652676"/>
    <lineage>
        <taxon>unclassified sequences</taxon>
        <taxon>metagenomes</taxon>
        <taxon>ecological metagenomes</taxon>
    </lineage>
</organism>
<dbReference type="GO" id="GO:0016020">
    <property type="term" value="C:membrane"/>
    <property type="evidence" value="ECO:0007669"/>
    <property type="project" value="InterPro"/>
</dbReference>
<name>A0A3B0T1J4_9ZZZZ</name>
<dbReference type="AlphaFoldDB" id="A0A3B0T1J4"/>
<dbReference type="PANTHER" id="PTHR30035">
    <property type="entry name" value="LIPOPROTEIN VACJ-RELATED"/>
    <property type="match status" value="1"/>
</dbReference>
<sequence>MRFSSAKKNAKRSFSKTRLSVVRPAVVIVTIAIATLGFTASPSLADGRGIAATSKKTTLVSLYREWAAKKEQAAAKKQVKIQPAGAKVRKATKKVANAARNPAADEITDAEILAQSTAEANDPFEPVNRLIFGFNEVLDLVILTPVSKTYRFIVPTPVRTGVSNAIENAKAPVTFANDLLQGKPERAKTTFMRFLINTTVGLGGIVDAAEAGGFEKHTEDFGQTLAVWGLDTGPYLVVPVFGPSTPRHLVGRVADTAATPTTWILADLSLLERSTPTMAELVSGREALLDDVQILRESSPDFYASVRDIYRQGRKNAIFDGELDVDVIPDLPIE</sequence>
<evidence type="ECO:0000256" key="1">
    <source>
        <dbReference type="ARBA" id="ARBA00022729"/>
    </source>
</evidence>
<keyword evidence="1" id="KW-0732">Signal</keyword>
<dbReference type="GO" id="GO:0120010">
    <property type="term" value="P:intermembrane phospholipid transfer"/>
    <property type="evidence" value="ECO:0007669"/>
    <property type="project" value="TreeGrafter"/>
</dbReference>